<comment type="subcellular location">
    <subcellularLocation>
        <location evidence="1">Membrane</location>
        <topology evidence="1">Multi-pass membrane protein</topology>
    </subcellularLocation>
</comment>
<proteinExistence type="inferred from homology"/>
<evidence type="ECO:0000256" key="4">
    <source>
        <dbReference type="ARBA" id="ARBA00022989"/>
    </source>
</evidence>
<organism evidence="7 8">
    <name type="scientific">Halotia branconii CENA392</name>
    <dbReference type="NCBI Taxonomy" id="1539056"/>
    <lineage>
        <taxon>Bacteria</taxon>
        <taxon>Bacillati</taxon>
        <taxon>Cyanobacteriota</taxon>
        <taxon>Cyanophyceae</taxon>
        <taxon>Nostocales</taxon>
        <taxon>Nodulariaceae</taxon>
        <taxon>Halotia</taxon>
    </lineage>
</organism>
<dbReference type="Proteomes" id="UP001223520">
    <property type="component" value="Chromosome"/>
</dbReference>
<keyword evidence="3 6" id="KW-0812">Transmembrane</keyword>
<evidence type="ECO:0000313" key="7">
    <source>
        <dbReference type="EMBL" id="WGV27111.1"/>
    </source>
</evidence>
<feature type="transmembrane region" description="Helical" evidence="6">
    <location>
        <begin position="151"/>
        <end position="177"/>
    </location>
</feature>
<sequence>MRRLASLQRLLIYGLSGPIIALNVWLLSVLFRYFQHPITILSVAAILAFLLNYPVKFFERARITRTQAVIIVLLITLTLLLILGITLVPMVIDQTIQLLNKIPDWLSISQANLERFEVFAKQRRLPVDLKVVSNQINANIQNLVQQIASGAVGFAGTLLSGLLNVVLVVVLAFYMLLYGDRVWSGLVNLLPSHIGVPLTVSLQLNFQNFFLSQLLLGLFMIVTLTPIFLSLKVPFALLFAILIGLSELIPFIGATLGIGLVTILVLLQNWWLAVPVAIAAILMQQIKDNLLAPKLFGDFIGLNPIWIFVAILMGFEIAGFLGTLVAVPIAGTIKGTFDAIKNGQTGDFVSVVTVAQDPPSDYDSN</sequence>
<evidence type="ECO:0000256" key="5">
    <source>
        <dbReference type="ARBA" id="ARBA00023136"/>
    </source>
</evidence>
<feature type="transmembrane region" description="Helical" evidence="6">
    <location>
        <begin position="12"/>
        <end position="31"/>
    </location>
</feature>
<dbReference type="AlphaFoldDB" id="A0AAJ6NV70"/>
<keyword evidence="5 6" id="KW-0472">Membrane</keyword>
<dbReference type="EMBL" id="CP124543">
    <property type="protein sequence ID" value="WGV27111.1"/>
    <property type="molecule type" value="Genomic_DNA"/>
</dbReference>
<evidence type="ECO:0000313" key="8">
    <source>
        <dbReference type="Proteomes" id="UP001223520"/>
    </source>
</evidence>
<feature type="transmembrane region" description="Helical" evidence="6">
    <location>
        <begin position="209"/>
        <end position="229"/>
    </location>
</feature>
<feature type="transmembrane region" description="Helical" evidence="6">
    <location>
        <begin position="270"/>
        <end position="286"/>
    </location>
</feature>
<evidence type="ECO:0000256" key="2">
    <source>
        <dbReference type="ARBA" id="ARBA00009773"/>
    </source>
</evidence>
<dbReference type="InterPro" id="IPR002549">
    <property type="entry name" value="AI-2E-like"/>
</dbReference>
<dbReference type="Pfam" id="PF01594">
    <property type="entry name" value="AI-2E_transport"/>
    <property type="match status" value="1"/>
</dbReference>
<protein>
    <submittedName>
        <fullName evidence="7">AI-2E family transporter</fullName>
    </submittedName>
</protein>
<gene>
    <name evidence="7" type="ORF">QI031_06345</name>
</gene>
<keyword evidence="4 6" id="KW-1133">Transmembrane helix</keyword>
<dbReference type="KEGG" id="hbq:QI031_06345"/>
<evidence type="ECO:0000256" key="6">
    <source>
        <dbReference type="SAM" id="Phobius"/>
    </source>
</evidence>
<reference evidence="7 8" key="1">
    <citation type="journal article" date="2023" name="Limnol Oceanogr Lett">
        <title>Environmental adaptations by the intertidal Antarctic cyanobacterium Halotia branconii CENA392 as revealed using long-read genome sequencing.</title>
        <authorList>
            <person name="Dextro R.B."/>
            <person name="Delbaje E."/>
            <person name="Freitas P.N.N."/>
            <person name="Geraldes V."/>
            <person name="Pinto E."/>
            <person name="Long P.F."/>
            <person name="Fiore M.F."/>
        </authorList>
    </citation>
    <scope>NUCLEOTIDE SEQUENCE [LARGE SCALE GENOMIC DNA]</scope>
    <source>
        <strain evidence="7 8">CENA392</strain>
    </source>
</reference>
<comment type="similarity">
    <text evidence="2">Belongs to the autoinducer-2 exporter (AI-2E) (TC 2.A.86) family.</text>
</comment>
<evidence type="ECO:0000256" key="3">
    <source>
        <dbReference type="ARBA" id="ARBA00022692"/>
    </source>
</evidence>
<feature type="transmembrane region" description="Helical" evidence="6">
    <location>
        <begin position="235"/>
        <end position="263"/>
    </location>
</feature>
<evidence type="ECO:0000256" key="1">
    <source>
        <dbReference type="ARBA" id="ARBA00004141"/>
    </source>
</evidence>
<dbReference type="GO" id="GO:0016020">
    <property type="term" value="C:membrane"/>
    <property type="evidence" value="ECO:0007669"/>
    <property type="project" value="UniProtKB-SubCell"/>
</dbReference>
<name>A0AAJ6NV70_9CYAN</name>
<dbReference type="PANTHER" id="PTHR21716:SF66">
    <property type="entry name" value="TRANSPORT PROTEIN SLL0063-RELATED"/>
    <property type="match status" value="1"/>
</dbReference>
<feature type="transmembrane region" description="Helical" evidence="6">
    <location>
        <begin position="37"/>
        <end position="55"/>
    </location>
</feature>
<dbReference type="PANTHER" id="PTHR21716">
    <property type="entry name" value="TRANSMEMBRANE PROTEIN"/>
    <property type="match status" value="1"/>
</dbReference>
<feature type="transmembrane region" description="Helical" evidence="6">
    <location>
        <begin position="306"/>
        <end position="331"/>
    </location>
</feature>
<dbReference type="RefSeq" id="WP_281484351.1">
    <property type="nucleotide sequence ID" value="NZ_CP124543.1"/>
</dbReference>
<dbReference type="GO" id="GO:0055085">
    <property type="term" value="P:transmembrane transport"/>
    <property type="evidence" value="ECO:0007669"/>
    <property type="project" value="TreeGrafter"/>
</dbReference>
<accession>A0AAJ6NV70</accession>
<keyword evidence="8" id="KW-1185">Reference proteome</keyword>
<feature type="transmembrane region" description="Helical" evidence="6">
    <location>
        <begin position="67"/>
        <end position="92"/>
    </location>
</feature>